<proteinExistence type="predicted"/>
<gene>
    <name evidence="2" type="ORF">CTAYLR_007532</name>
</gene>
<protein>
    <submittedName>
        <fullName evidence="2">Uncharacterized protein</fullName>
    </submittedName>
</protein>
<evidence type="ECO:0000313" key="2">
    <source>
        <dbReference type="EMBL" id="KAJ8613161.1"/>
    </source>
</evidence>
<dbReference type="EMBL" id="JAQMWT010000035">
    <property type="protein sequence ID" value="KAJ8613161.1"/>
    <property type="molecule type" value="Genomic_DNA"/>
</dbReference>
<keyword evidence="3" id="KW-1185">Reference proteome</keyword>
<accession>A0AAD7UNM8</accession>
<evidence type="ECO:0000313" key="3">
    <source>
        <dbReference type="Proteomes" id="UP001230188"/>
    </source>
</evidence>
<reference evidence="2" key="1">
    <citation type="submission" date="2023-01" db="EMBL/GenBank/DDBJ databases">
        <title>Metagenome sequencing of chrysophaentin producing Chrysophaeum taylorii.</title>
        <authorList>
            <person name="Davison J."/>
            <person name="Bewley C."/>
        </authorList>
    </citation>
    <scope>NUCLEOTIDE SEQUENCE</scope>
    <source>
        <strain evidence="2">NIES-1699</strain>
    </source>
</reference>
<keyword evidence="1" id="KW-0175">Coiled coil</keyword>
<sequence length="663" mass="72964">MDDGVISGSLVSYMSRIRTKLQNVSLHCMYSLGRYCIAPRMDYIAQHCYPTNALSALRRFDVAALSFVATALGADPRQVFDSNGIVLQRLRLPARSGGGGIRSCADLSPAAFVGTAAQALPHLVDLRDPTGNELHRWHHLLASGCRLGRALETAWDGLRADLRTTLASHGGAGSGDPANVHLVDGPLSHEFVSMGVLVDPTISTPVLIPQLQRALTSQRETARATALQRLAATLPITEALRVAALASICRATTRVFPLGAGFRGGQLAFVSTSGGKDLDREKIREEIFAKEQERKELQVREEIDAKEQELKEFIAKFEAAKDSDEKQFYSERIDKLDSSLAKLQDTLKGLRLAPPHQSEGWKRREDLDRFAAEIIELHGMCCALEENFDAEIGGEVQHAGYGVLVQKPSIAIDYDSVKSKINAVITRKEQRSVARHAIDATESSKDVIVVGDPGIGKTRGSMFFAMQELLAKNKTVMRVGFKESKIILFKPGAQGKYEVWVRSDASTWLGTDVANDPEAFVLIDPPEKRPYPDMAECRTIKFASNNAEQHYPNAQTAPEETFDTLKSKEDEIMRRALLVGCAPRVQAVASVHELARLALHTLVVKKLKCAQQVYHSSEFGHMFERDVCTFVLSVLPANWKPGSALDALELRRTVIKSDESPKS</sequence>
<organism evidence="2 3">
    <name type="scientific">Chrysophaeum taylorii</name>
    <dbReference type="NCBI Taxonomy" id="2483200"/>
    <lineage>
        <taxon>Eukaryota</taxon>
        <taxon>Sar</taxon>
        <taxon>Stramenopiles</taxon>
        <taxon>Ochrophyta</taxon>
        <taxon>Pelagophyceae</taxon>
        <taxon>Pelagomonadales</taxon>
        <taxon>Pelagomonadaceae</taxon>
        <taxon>Chrysophaeum</taxon>
    </lineage>
</organism>
<feature type="non-terminal residue" evidence="2">
    <location>
        <position position="1"/>
    </location>
</feature>
<dbReference type="Proteomes" id="UP001230188">
    <property type="component" value="Unassembled WGS sequence"/>
</dbReference>
<comment type="caution">
    <text evidence="2">The sequence shown here is derived from an EMBL/GenBank/DDBJ whole genome shotgun (WGS) entry which is preliminary data.</text>
</comment>
<evidence type="ECO:0000256" key="1">
    <source>
        <dbReference type="SAM" id="Coils"/>
    </source>
</evidence>
<name>A0AAD7UNM8_9STRA</name>
<dbReference type="AlphaFoldDB" id="A0AAD7UNM8"/>
<feature type="coiled-coil region" evidence="1">
    <location>
        <begin position="280"/>
        <end position="353"/>
    </location>
</feature>